<dbReference type="SUPFAM" id="SSF51206">
    <property type="entry name" value="cAMP-binding domain-like"/>
    <property type="match status" value="1"/>
</dbReference>
<comment type="caution">
    <text evidence="2">The sequence shown here is derived from an EMBL/GenBank/DDBJ whole genome shotgun (WGS) entry which is preliminary data.</text>
</comment>
<dbReference type="InterPro" id="IPR018490">
    <property type="entry name" value="cNMP-bd_dom_sf"/>
</dbReference>
<accession>A0A1Y2BQ47</accession>
<evidence type="ECO:0000313" key="3">
    <source>
        <dbReference type="Proteomes" id="UP000193642"/>
    </source>
</evidence>
<gene>
    <name evidence="2" type="ORF">BCR33DRAFT_721801</name>
</gene>
<dbReference type="AlphaFoldDB" id="A0A1Y2BQ47"/>
<feature type="domain" description="Cyclic nucleotide-binding" evidence="1">
    <location>
        <begin position="47"/>
        <end position="88"/>
    </location>
</feature>
<dbReference type="InterPro" id="IPR014710">
    <property type="entry name" value="RmlC-like_jellyroll"/>
</dbReference>
<dbReference type="PROSITE" id="PS50042">
    <property type="entry name" value="CNMP_BINDING_3"/>
    <property type="match status" value="1"/>
</dbReference>
<organism evidence="2 3">
    <name type="scientific">Rhizoclosmatium globosum</name>
    <dbReference type="NCBI Taxonomy" id="329046"/>
    <lineage>
        <taxon>Eukaryota</taxon>
        <taxon>Fungi</taxon>
        <taxon>Fungi incertae sedis</taxon>
        <taxon>Chytridiomycota</taxon>
        <taxon>Chytridiomycota incertae sedis</taxon>
        <taxon>Chytridiomycetes</taxon>
        <taxon>Chytridiales</taxon>
        <taxon>Chytriomycetaceae</taxon>
        <taxon>Rhizoclosmatium</taxon>
    </lineage>
</organism>
<sequence length="88" mass="10184">MVFGELALLLDDSHPSWLNRDDFETVLKRETFQEYQTRKGFISKHPFFAQLGQEAIENLALTAETVEVKPDKVILNEGDVPNCIYLLW</sequence>
<keyword evidence="3" id="KW-1185">Reference proteome</keyword>
<reference evidence="2 3" key="1">
    <citation type="submission" date="2016-07" db="EMBL/GenBank/DDBJ databases">
        <title>Pervasive Adenine N6-methylation of Active Genes in Fungi.</title>
        <authorList>
            <consortium name="DOE Joint Genome Institute"/>
            <person name="Mondo S.J."/>
            <person name="Dannebaum R.O."/>
            <person name="Kuo R.C."/>
            <person name="Labutti K."/>
            <person name="Haridas S."/>
            <person name="Kuo A."/>
            <person name="Salamov A."/>
            <person name="Ahrendt S.R."/>
            <person name="Lipzen A."/>
            <person name="Sullivan W."/>
            <person name="Andreopoulos W.B."/>
            <person name="Clum A."/>
            <person name="Lindquist E."/>
            <person name="Daum C."/>
            <person name="Ramamoorthy G.K."/>
            <person name="Gryganskyi A."/>
            <person name="Culley D."/>
            <person name="Magnuson J.K."/>
            <person name="James T.Y."/>
            <person name="O'Malley M.A."/>
            <person name="Stajich J.E."/>
            <person name="Spatafora J.W."/>
            <person name="Visel A."/>
            <person name="Grigoriev I.V."/>
        </authorList>
    </citation>
    <scope>NUCLEOTIDE SEQUENCE [LARGE SCALE GENOMIC DNA]</scope>
    <source>
        <strain evidence="2 3">JEL800</strain>
    </source>
</reference>
<protein>
    <recommendedName>
        <fullName evidence="1">Cyclic nucleotide-binding domain-containing protein</fullName>
    </recommendedName>
</protein>
<evidence type="ECO:0000259" key="1">
    <source>
        <dbReference type="PROSITE" id="PS50042"/>
    </source>
</evidence>
<evidence type="ECO:0000313" key="2">
    <source>
        <dbReference type="EMBL" id="ORY36874.1"/>
    </source>
</evidence>
<dbReference type="EMBL" id="MCGO01000053">
    <property type="protein sequence ID" value="ORY36874.1"/>
    <property type="molecule type" value="Genomic_DNA"/>
</dbReference>
<dbReference type="InterPro" id="IPR000595">
    <property type="entry name" value="cNMP-bd_dom"/>
</dbReference>
<name>A0A1Y2BQ47_9FUNG</name>
<dbReference type="OrthoDB" id="417078at2759"/>
<proteinExistence type="predicted"/>
<dbReference type="Gene3D" id="2.60.120.10">
    <property type="entry name" value="Jelly Rolls"/>
    <property type="match status" value="1"/>
</dbReference>
<dbReference type="Proteomes" id="UP000193642">
    <property type="component" value="Unassembled WGS sequence"/>
</dbReference>